<protein>
    <submittedName>
        <fullName evidence="2">Uncharacterized protein</fullName>
    </submittedName>
</protein>
<gene>
    <name evidence="2" type="ORF">WQO_17235</name>
</gene>
<proteinExistence type="predicted"/>
<dbReference type="STRING" id="1172567.WQO_17235"/>
<reference evidence="2 3" key="1">
    <citation type="journal article" date="2012" name="J. Bacteriol.">
        <title>Draft genome sequence of Streptomyces globisporus C-1027, which produces an antitumor antibiotic consisting of a nine-membered enediyne with a chromoprotein.</title>
        <authorList>
            <person name="Wang L."/>
            <person name="Wang S."/>
            <person name="He Q."/>
            <person name="Yu T."/>
            <person name="Li Q."/>
            <person name="Hong B."/>
        </authorList>
    </citation>
    <scope>NUCLEOTIDE SEQUENCE [LARGE SCALE GENOMIC DNA]</scope>
    <source>
        <strain evidence="2 3">C-1027</strain>
    </source>
</reference>
<dbReference type="EMBL" id="CP013738">
    <property type="protein sequence ID" value="ALU94915.1"/>
    <property type="molecule type" value="Genomic_DNA"/>
</dbReference>
<evidence type="ECO:0000256" key="1">
    <source>
        <dbReference type="SAM" id="MobiDB-lite"/>
    </source>
</evidence>
<accession>A0A0U3LZ63</accession>
<organism evidence="2 3">
    <name type="scientific">Streptomyces globisporus C-1027</name>
    <dbReference type="NCBI Taxonomy" id="1172567"/>
    <lineage>
        <taxon>Bacteria</taxon>
        <taxon>Bacillati</taxon>
        <taxon>Actinomycetota</taxon>
        <taxon>Actinomycetes</taxon>
        <taxon>Kitasatosporales</taxon>
        <taxon>Streptomycetaceae</taxon>
        <taxon>Streptomyces</taxon>
    </lineage>
</organism>
<dbReference type="KEGG" id="sgb:WQO_17235"/>
<feature type="compositionally biased region" description="Basic and acidic residues" evidence="1">
    <location>
        <begin position="36"/>
        <end position="53"/>
    </location>
</feature>
<evidence type="ECO:0000313" key="2">
    <source>
        <dbReference type="EMBL" id="ALU94915.1"/>
    </source>
</evidence>
<sequence>MVGVARTGQRPYDNKATGGQLSQPVADQVAKLPLHRGPDDGASHGLADNETRTRRGNSLPCHVRVRFTAA</sequence>
<name>A0A0U3LZ63_STRGL</name>
<dbReference type="Proteomes" id="UP000064183">
    <property type="component" value="Chromosome"/>
</dbReference>
<evidence type="ECO:0000313" key="3">
    <source>
        <dbReference type="Proteomes" id="UP000064183"/>
    </source>
</evidence>
<feature type="region of interest" description="Disordered" evidence="1">
    <location>
        <begin position="1"/>
        <end position="59"/>
    </location>
</feature>
<dbReference type="AlphaFoldDB" id="A0A0U3LZ63"/>